<keyword evidence="2" id="KW-1185">Reference proteome</keyword>
<sequence length="292" mass="32511">MILTSLRVITEKDAQEIAIEYTDRHLASFMLIHGQLVTEYTEFTQNSAKTRNSLSADRAPTIDQVAKKMEEDLILLGATTVENTLLNGVPQCLANLTHAVIKRRVWTEKKKEATNNVGFACKLLRQGMKQVSLHLDTSDIRTLEKIKNKDVNSEDQTSCKILRLEGRKIVLGESTNGVTTLPPFWLATPSMVEEQIISALEDFKKSNSVTPFCISYNAVDGRQQAAISPQRFDEGNPISILDGIFMAIQDAVSVSRLHSCGIILMGKAIMHARNCGFVPTFVFFEYVTAGWT</sequence>
<name>A0AAD3TDP6_NEPGR</name>
<dbReference type="PANTHER" id="PTHR24092">
    <property type="entry name" value="PROBABLE PHOSPHOLIPID-TRANSPORTING ATPASE"/>
    <property type="match status" value="1"/>
</dbReference>
<protein>
    <submittedName>
        <fullName evidence="1">Uncharacterized protein</fullName>
    </submittedName>
</protein>
<dbReference type="InterPro" id="IPR036928">
    <property type="entry name" value="AS_sf"/>
</dbReference>
<evidence type="ECO:0000313" key="1">
    <source>
        <dbReference type="EMBL" id="GMH26597.1"/>
    </source>
</evidence>
<dbReference type="InterPro" id="IPR023214">
    <property type="entry name" value="HAD_sf"/>
</dbReference>
<accession>A0AAD3TDP6</accession>
<comment type="caution">
    <text evidence="1">The sequence shown here is derived from an EMBL/GenBank/DDBJ whole genome shotgun (WGS) entry which is preliminary data.</text>
</comment>
<dbReference type="PANTHER" id="PTHR24092:SF175">
    <property type="entry name" value="PHOSPHOLIPID-TRANSPORTING ATPASE"/>
    <property type="match status" value="1"/>
</dbReference>
<dbReference type="GO" id="GO:0140326">
    <property type="term" value="F:ATPase-coupled intramembrane lipid transporter activity"/>
    <property type="evidence" value="ECO:0007669"/>
    <property type="project" value="TreeGrafter"/>
</dbReference>
<dbReference type="GO" id="GO:0005886">
    <property type="term" value="C:plasma membrane"/>
    <property type="evidence" value="ECO:0007669"/>
    <property type="project" value="TreeGrafter"/>
</dbReference>
<organism evidence="1 2">
    <name type="scientific">Nepenthes gracilis</name>
    <name type="common">Slender pitcher plant</name>
    <dbReference type="NCBI Taxonomy" id="150966"/>
    <lineage>
        <taxon>Eukaryota</taxon>
        <taxon>Viridiplantae</taxon>
        <taxon>Streptophyta</taxon>
        <taxon>Embryophyta</taxon>
        <taxon>Tracheophyta</taxon>
        <taxon>Spermatophyta</taxon>
        <taxon>Magnoliopsida</taxon>
        <taxon>eudicotyledons</taxon>
        <taxon>Gunneridae</taxon>
        <taxon>Pentapetalae</taxon>
        <taxon>Caryophyllales</taxon>
        <taxon>Nepenthaceae</taxon>
        <taxon>Nepenthes</taxon>
    </lineage>
</organism>
<reference evidence="1" key="1">
    <citation type="submission" date="2023-05" db="EMBL/GenBank/DDBJ databases">
        <title>Nepenthes gracilis genome sequencing.</title>
        <authorList>
            <person name="Fukushima K."/>
        </authorList>
    </citation>
    <scope>NUCLEOTIDE SEQUENCE</scope>
    <source>
        <strain evidence="1">SING2019-196</strain>
    </source>
</reference>
<dbReference type="AlphaFoldDB" id="A0AAD3TDP6"/>
<dbReference type="SUPFAM" id="SSF75304">
    <property type="entry name" value="Amidase signature (AS) enzymes"/>
    <property type="match status" value="1"/>
</dbReference>
<dbReference type="GO" id="GO:0045332">
    <property type="term" value="P:phospholipid translocation"/>
    <property type="evidence" value="ECO:0007669"/>
    <property type="project" value="TreeGrafter"/>
</dbReference>
<evidence type="ECO:0000313" key="2">
    <source>
        <dbReference type="Proteomes" id="UP001279734"/>
    </source>
</evidence>
<dbReference type="Proteomes" id="UP001279734">
    <property type="component" value="Unassembled WGS sequence"/>
</dbReference>
<dbReference type="Gene3D" id="3.40.50.1000">
    <property type="entry name" value="HAD superfamily/HAD-like"/>
    <property type="match status" value="1"/>
</dbReference>
<gene>
    <name evidence="1" type="ORF">Nepgr_028440</name>
</gene>
<dbReference type="EMBL" id="BSYO01000031">
    <property type="protein sequence ID" value="GMH26597.1"/>
    <property type="molecule type" value="Genomic_DNA"/>
</dbReference>
<proteinExistence type="predicted"/>